<dbReference type="EMBL" id="JADJMH010000005">
    <property type="protein sequence ID" value="MBK7674669.1"/>
    <property type="molecule type" value="Genomic_DNA"/>
</dbReference>
<dbReference type="AlphaFoldDB" id="A0A935PWK8"/>
<accession>A0A935PWK8</accession>
<proteinExistence type="predicted"/>
<dbReference type="Proteomes" id="UP000697998">
    <property type="component" value="Unassembled WGS sequence"/>
</dbReference>
<organism evidence="1 2">
    <name type="scientific">Candidatus Accumulibacter proximus</name>
    <dbReference type="NCBI Taxonomy" id="2954385"/>
    <lineage>
        <taxon>Bacteria</taxon>
        <taxon>Pseudomonadati</taxon>
        <taxon>Pseudomonadota</taxon>
        <taxon>Betaproteobacteria</taxon>
        <taxon>Candidatus Accumulibacter</taxon>
    </lineage>
</organism>
<reference evidence="1 2" key="1">
    <citation type="submission" date="2020-10" db="EMBL/GenBank/DDBJ databases">
        <title>Connecting structure to function with the recovery of over 1000 high-quality activated sludge metagenome-assembled genomes encoding full-length rRNA genes using long-read sequencing.</title>
        <authorList>
            <person name="Singleton C.M."/>
            <person name="Petriglieri F."/>
            <person name="Kristensen J.M."/>
            <person name="Kirkegaard R.H."/>
            <person name="Michaelsen T.Y."/>
            <person name="Andersen M.H."/>
            <person name="Karst S.M."/>
            <person name="Dueholm M.S."/>
            <person name="Nielsen P.H."/>
            <person name="Albertsen M."/>
        </authorList>
    </citation>
    <scope>NUCLEOTIDE SEQUENCE [LARGE SCALE GENOMIC DNA]</scope>
    <source>
        <strain evidence="1">EsbW_18-Q3-R4-48_BATAC.285</strain>
    </source>
</reference>
<evidence type="ECO:0000313" key="1">
    <source>
        <dbReference type="EMBL" id="MBK7674669.1"/>
    </source>
</evidence>
<name>A0A935PWK8_9PROT</name>
<comment type="caution">
    <text evidence="1">The sequence shown here is derived from an EMBL/GenBank/DDBJ whole genome shotgun (WGS) entry which is preliminary data.</text>
</comment>
<gene>
    <name evidence="1" type="ORF">IPJ27_07790</name>
</gene>
<sequence>MDEVAGGRRRRRWFPAGAGVGAQCQDNPPPAVLAGEIVLLPRNDSPAWRNADT</sequence>
<protein>
    <submittedName>
        <fullName evidence="1">Uncharacterized protein</fullName>
    </submittedName>
</protein>
<evidence type="ECO:0000313" key="2">
    <source>
        <dbReference type="Proteomes" id="UP000697998"/>
    </source>
</evidence>